<dbReference type="Pfam" id="PF02311">
    <property type="entry name" value="AraC_binding"/>
    <property type="match status" value="1"/>
</dbReference>
<dbReference type="Proteomes" id="UP000564806">
    <property type="component" value="Unassembled WGS sequence"/>
</dbReference>
<dbReference type="SUPFAM" id="SSF51215">
    <property type="entry name" value="Regulatory protein AraC"/>
    <property type="match status" value="1"/>
</dbReference>
<feature type="domain" description="HTH araC/xylS-type" evidence="4">
    <location>
        <begin position="195"/>
        <end position="293"/>
    </location>
</feature>
<organism evidence="5 6">
    <name type="scientific">Paenibacillus agri</name>
    <dbReference type="NCBI Taxonomy" id="2744309"/>
    <lineage>
        <taxon>Bacteria</taxon>
        <taxon>Bacillati</taxon>
        <taxon>Bacillota</taxon>
        <taxon>Bacilli</taxon>
        <taxon>Bacillales</taxon>
        <taxon>Paenibacillaceae</taxon>
        <taxon>Paenibacillus</taxon>
    </lineage>
</organism>
<dbReference type="InterPro" id="IPR020449">
    <property type="entry name" value="Tscrpt_reg_AraC-type_HTH"/>
</dbReference>
<dbReference type="SMART" id="SM00342">
    <property type="entry name" value="HTH_ARAC"/>
    <property type="match status" value="1"/>
</dbReference>
<dbReference type="RefSeq" id="WP_175372787.1">
    <property type="nucleotide sequence ID" value="NZ_JABWCS010000214.1"/>
</dbReference>
<evidence type="ECO:0000313" key="5">
    <source>
        <dbReference type="EMBL" id="NUU62287.1"/>
    </source>
</evidence>
<dbReference type="InterPro" id="IPR018062">
    <property type="entry name" value="HTH_AraC-typ_CS"/>
</dbReference>
<dbReference type="PROSITE" id="PS00041">
    <property type="entry name" value="HTH_ARAC_FAMILY_1"/>
    <property type="match status" value="1"/>
</dbReference>
<evidence type="ECO:0000313" key="6">
    <source>
        <dbReference type="Proteomes" id="UP000564806"/>
    </source>
</evidence>
<evidence type="ECO:0000256" key="2">
    <source>
        <dbReference type="ARBA" id="ARBA00023125"/>
    </source>
</evidence>
<dbReference type="InterPro" id="IPR014710">
    <property type="entry name" value="RmlC-like_jellyroll"/>
</dbReference>
<dbReference type="GO" id="GO:0043565">
    <property type="term" value="F:sequence-specific DNA binding"/>
    <property type="evidence" value="ECO:0007669"/>
    <property type="project" value="InterPro"/>
</dbReference>
<dbReference type="Gene3D" id="1.10.10.60">
    <property type="entry name" value="Homeodomain-like"/>
    <property type="match status" value="2"/>
</dbReference>
<proteinExistence type="predicted"/>
<keyword evidence="2" id="KW-0238">DNA-binding</keyword>
<comment type="caution">
    <text evidence="5">The sequence shown here is derived from an EMBL/GenBank/DDBJ whole genome shotgun (WGS) entry which is preliminary data.</text>
</comment>
<dbReference type="Gene3D" id="2.60.120.10">
    <property type="entry name" value="Jelly Rolls"/>
    <property type="match status" value="1"/>
</dbReference>
<accession>A0A850ERY5</accession>
<dbReference type="GO" id="GO:0003700">
    <property type="term" value="F:DNA-binding transcription factor activity"/>
    <property type="evidence" value="ECO:0007669"/>
    <property type="project" value="InterPro"/>
</dbReference>
<reference evidence="5" key="1">
    <citation type="submission" date="2020-06" db="EMBL/GenBank/DDBJ databases">
        <title>Paenibacillus sp. nov., isolated from soil.</title>
        <authorList>
            <person name="Seo Y.L."/>
        </authorList>
    </citation>
    <scope>NUCLEOTIDE SEQUENCE [LARGE SCALE GENOMIC DNA]</scope>
    <source>
        <strain evidence="5">JW14</strain>
    </source>
</reference>
<dbReference type="Pfam" id="PF12833">
    <property type="entry name" value="HTH_18"/>
    <property type="match status" value="1"/>
</dbReference>
<dbReference type="InterPro" id="IPR009057">
    <property type="entry name" value="Homeodomain-like_sf"/>
</dbReference>
<dbReference type="SUPFAM" id="SSF46689">
    <property type="entry name" value="Homeodomain-like"/>
    <property type="match status" value="2"/>
</dbReference>
<dbReference type="EMBL" id="JABWCS010000214">
    <property type="protein sequence ID" value="NUU62287.1"/>
    <property type="molecule type" value="Genomic_DNA"/>
</dbReference>
<keyword evidence="3" id="KW-0804">Transcription</keyword>
<dbReference type="InterPro" id="IPR003313">
    <property type="entry name" value="AraC-bd"/>
</dbReference>
<name>A0A850ERY5_9BACL</name>
<dbReference type="InterPro" id="IPR018060">
    <property type="entry name" value="HTH_AraC"/>
</dbReference>
<dbReference type="AlphaFoldDB" id="A0A850ERY5"/>
<evidence type="ECO:0000256" key="3">
    <source>
        <dbReference type="ARBA" id="ARBA00023163"/>
    </source>
</evidence>
<dbReference type="PANTHER" id="PTHR43280:SF28">
    <property type="entry name" value="HTH-TYPE TRANSCRIPTIONAL ACTIVATOR RHAS"/>
    <property type="match status" value="1"/>
</dbReference>
<dbReference type="PROSITE" id="PS01124">
    <property type="entry name" value="HTH_ARAC_FAMILY_2"/>
    <property type="match status" value="1"/>
</dbReference>
<protein>
    <submittedName>
        <fullName evidence="5">Helix-turn-helix transcriptional regulator</fullName>
    </submittedName>
</protein>
<dbReference type="PRINTS" id="PR00032">
    <property type="entry name" value="HTHARAC"/>
</dbReference>
<dbReference type="InterPro" id="IPR037923">
    <property type="entry name" value="HTH-like"/>
</dbReference>
<evidence type="ECO:0000256" key="1">
    <source>
        <dbReference type="ARBA" id="ARBA00023015"/>
    </source>
</evidence>
<dbReference type="PANTHER" id="PTHR43280">
    <property type="entry name" value="ARAC-FAMILY TRANSCRIPTIONAL REGULATOR"/>
    <property type="match status" value="1"/>
</dbReference>
<keyword evidence="6" id="KW-1185">Reference proteome</keyword>
<sequence>MNKNLEEKNDYPDTLFPIEMYTITRLSCIPRGRGFNDLHWHDEIQLTLVTSGWISIQINGDNYRLNSGEAIFINKGLLHVTTEMSADGQYVSFNFPEKLLCFFSGSRMELQYVQPYTNSSAFPAKILNKDVDWQAYLIQMLWDLKKIYEEPRYFGWEYEVASKINCMWLKLISNVPLQKNETNNKSKMQQLERVQSILSFIHQNYSEDISLADIAKSARVSIAECGRCFHKIVHTTPYNYLIGYRIKRSVELLDASRFTITEIATRVGFNHVNHYIQSFKKYHGITPGEYRKSEL</sequence>
<evidence type="ECO:0000259" key="4">
    <source>
        <dbReference type="PROSITE" id="PS01124"/>
    </source>
</evidence>
<keyword evidence="1" id="KW-0805">Transcription regulation</keyword>
<gene>
    <name evidence="5" type="ORF">HPT30_18230</name>
</gene>